<evidence type="ECO:0000256" key="1">
    <source>
        <dbReference type="ARBA" id="ARBA00004123"/>
    </source>
</evidence>
<keyword evidence="3" id="KW-0238">DNA-binding</keyword>
<dbReference type="InterPro" id="IPR000953">
    <property type="entry name" value="Chromo/chromo_shadow_dom"/>
</dbReference>
<feature type="domain" description="Chromo" evidence="6">
    <location>
        <begin position="20"/>
        <end position="79"/>
    </location>
</feature>
<dbReference type="VEuPathDB" id="FungiDB:AAP_03220"/>
<evidence type="ECO:0000313" key="9">
    <source>
        <dbReference type="Proteomes" id="UP000242877"/>
    </source>
</evidence>
<comment type="subcellular location">
    <subcellularLocation>
        <location evidence="1">Nucleus</location>
    </subcellularLocation>
</comment>
<dbReference type="Pfam" id="PF00385">
    <property type="entry name" value="Chromo"/>
    <property type="match status" value="1"/>
</dbReference>
<dbReference type="OrthoDB" id="9450131at2759"/>
<reference evidence="8 9" key="1">
    <citation type="journal article" date="2016" name="Genome Biol. Evol.">
        <title>Divergent and convergent evolution of fungal pathogenicity.</title>
        <authorList>
            <person name="Shang Y."/>
            <person name="Xiao G."/>
            <person name="Zheng P."/>
            <person name="Cen K."/>
            <person name="Zhan S."/>
            <person name="Wang C."/>
        </authorList>
    </citation>
    <scope>NUCLEOTIDE SEQUENCE [LARGE SCALE GENOMIC DNA]</scope>
    <source>
        <strain evidence="8 9">ARSEF 7405</strain>
    </source>
</reference>
<dbReference type="Proteomes" id="UP000242877">
    <property type="component" value="Unassembled WGS sequence"/>
</dbReference>
<gene>
    <name evidence="8" type="ORF">AAP_03220</name>
</gene>
<organism evidence="8 9">
    <name type="scientific">Ascosphaera apis ARSEF 7405</name>
    <dbReference type="NCBI Taxonomy" id="392613"/>
    <lineage>
        <taxon>Eukaryota</taxon>
        <taxon>Fungi</taxon>
        <taxon>Dikarya</taxon>
        <taxon>Ascomycota</taxon>
        <taxon>Pezizomycotina</taxon>
        <taxon>Eurotiomycetes</taxon>
        <taxon>Eurotiomycetidae</taxon>
        <taxon>Onygenales</taxon>
        <taxon>Ascosphaeraceae</taxon>
        <taxon>Ascosphaera</taxon>
    </lineage>
</organism>
<evidence type="ECO:0000256" key="4">
    <source>
        <dbReference type="ARBA" id="ARBA00023242"/>
    </source>
</evidence>
<dbReference type="SUPFAM" id="SSF54277">
    <property type="entry name" value="CAD &amp; PB1 domains"/>
    <property type="match status" value="1"/>
</dbReference>
<dbReference type="InterPro" id="IPR051219">
    <property type="entry name" value="Heterochromatin_chromo-domain"/>
</dbReference>
<dbReference type="EMBL" id="AZGZ01000012">
    <property type="protein sequence ID" value="KZZ92001.1"/>
    <property type="molecule type" value="Genomic_DNA"/>
</dbReference>
<evidence type="ECO:0000259" key="6">
    <source>
        <dbReference type="PROSITE" id="PS50013"/>
    </source>
</evidence>
<dbReference type="InterPro" id="IPR016197">
    <property type="entry name" value="Chromo-like_dom_sf"/>
</dbReference>
<dbReference type="InterPro" id="IPR023780">
    <property type="entry name" value="Chromo_domain"/>
</dbReference>
<feature type="domain" description="HTH CENPB-type" evidence="7">
    <location>
        <begin position="224"/>
        <end position="292"/>
    </location>
</feature>
<dbReference type="AlphaFoldDB" id="A0A167Z0R5"/>
<comment type="subunit">
    <text evidence="2">Component of the NuA4 histone acetyltransferase complex.</text>
</comment>
<keyword evidence="4" id="KW-0539">Nucleus</keyword>
<evidence type="ECO:0000313" key="8">
    <source>
        <dbReference type="EMBL" id="KZZ92001.1"/>
    </source>
</evidence>
<dbReference type="CDD" id="cd18966">
    <property type="entry name" value="chromodomain"/>
    <property type="match status" value="1"/>
</dbReference>
<dbReference type="SMART" id="SM00298">
    <property type="entry name" value="CHROMO"/>
    <property type="match status" value="1"/>
</dbReference>
<name>A0A167Z0R5_9EURO</name>
<keyword evidence="9" id="KW-1185">Reference proteome</keyword>
<dbReference type="PANTHER" id="PTHR22812">
    <property type="entry name" value="CHROMOBOX PROTEIN"/>
    <property type="match status" value="1"/>
</dbReference>
<sequence length="457" mass="51386">MDDDEISLTSTVIDNPNSENNVEVILAKRDFYGRAYYLVKWEGFPIEQATWEPIESFTNAKEAVDCWKQTQAAIDRGDEHSAELVAKQQDAIEAVRVREERRKRRRILRARLAEERLRNCNLKMEPREEEDESVNLPGDHLQTAHHASTPTVRSPIPTADAGTTSKPSVPGTPSLSPLALAANAYREGQFANPHQAARVHGVDYHLLRNKLGLNKGGTPVGAENRYKRLKKLTEEEEQEVADYFLARKHDPLPKSEIAVKATEILRRRDPTQSVSQGWIDLFLKRQPELRKLYPPGGTKRKSTSGVGLDSPPRRYASDTPDDSRQRHHPVEMSDVESNETTIAATTTTTTTTPTANTSVTTYEPLTLNLALRPGPDTVRFKLRTETETRYLLVNTNVRMQEFLQKIKMKLGLIGQFKLHVRDEGDMVTIGDQEDLNILLALAKEGHGVEVWAATSSV</sequence>
<dbReference type="PROSITE" id="PS51253">
    <property type="entry name" value="HTH_CENPB"/>
    <property type="match status" value="1"/>
</dbReference>
<dbReference type="Gene3D" id="2.40.50.40">
    <property type="match status" value="1"/>
</dbReference>
<dbReference type="SUPFAM" id="SSF54160">
    <property type="entry name" value="Chromo domain-like"/>
    <property type="match status" value="1"/>
</dbReference>
<accession>A0A167Z0R5</accession>
<evidence type="ECO:0000256" key="3">
    <source>
        <dbReference type="ARBA" id="ARBA00023125"/>
    </source>
</evidence>
<dbReference type="GO" id="GO:0006338">
    <property type="term" value="P:chromatin remodeling"/>
    <property type="evidence" value="ECO:0007669"/>
    <property type="project" value="UniProtKB-ARBA"/>
</dbReference>
<dbReference type="GO" id="GO:0005634">
    <property type="term" value="C:nucleus"/>
    <property type="evidence" value="ECO:0007669"/>
    <property type="project" value="UniProtKB-SubCell"/>
</dbReference>
<dbReference type="PROSITE" id="PS50013">
    <property type="entry name" value="CHROMO_2"/>
    <property type="match status" value="1"/>
</dbReference>
<dbReference type="InterPro" id="IPR006600">
    <property type="entry name" value="HTH_CenpB_DNA-bd_dom"/>
</dbReference>
<dbReference type="Gene3D" id="3.10.20.90">
    <property type="entry name" value="Phosphatidylinositol 3-kinase Catalytic Subunit, Chain A, domain 1"/>
    <property type="match status" value="1"/>
</dbReference>
<proteinExistence type="predicted"/>
<evidence type="ECO:0000256" key="2">
    <source>
        <dbReference type="ARBA" id="ARBA00011353"/>
    </source>
</evidence>
<evidence type="ECO:0000256" key="5">
    <source>
        <dbReference type="SAM" id="MobiDB-lite"/>
    </source>
</evidence>
<feature type="region of interest" description="Disordered" evidence="5">
    <location>
        <begin position="290"/>
        <end position="339"/>
    </location>
</feature>
<dbReference type="GO" id="GO:0003677">
    <property type="term" value="F:DNA binding"/>
    <property type="evidence" value="ECO:0007669"/>
    <property type="project" value="UniProtKB-KW"/>
</dbReference>
<feature type="region of interest" description="Disordered" evidence="5">
    <location>
        <begin position="125"/>
        <end position="172"/>
    </location>
</feature>
<feature type="compositionally biased region" description="Basic and acidic residues" evidence="5">
    <location>
        <begin position="311"/>
        <end position="331"/>
    </location>
</feature>
<protein>
    <submittedName>
        <fullName evidence="8">Chromo domain-like protein</fullName>
    </submittedName>
</protein>
<evidence type="ECO:0000259" key="7">
    <source>
        <dbReference type="PROSITE" id="PS51253"/>
    </source>
</evidence>
<comment type="caution">
    <text evidence="8">The sequence shown here is derived from an EMBL/GenBank/DDBJ whole genome shotgun (WGS) entry which is preliminary data.</text>
</comment>